<accession>A0A0L0KES7</accession>
<evidence type="ECO:0000259" key="1">
    <source>
        <dbReference type="Pfam" id="PF01370"/>
    </source>
</evidence>
<dbReference type="Gene3D" id="3.40.50.720">
    <property type="entry name" value="NAD(P)-binding Rossmann-like Domain"/>
    <property type="match status" value="1"/>
</dbReference>
<protein>
    <submittedName>
        <fullName evidence="2">Reductase</fullName>
    </submittedName>
</protein>
<sequence length="329" mass="34747">MRLLVLGGTQFVGRAVVQAAVARGWDVSVFNRGSVGAVAGVEQLVGDRTVEGGLAALGEGNWDAVVDTWAREPKAVQSVAQLLRGRVGRYAYVSSLSVYTWAPPAGYDESAQVVEGEPGAGATDYAQDKRGGELAALEAFGAEASLFVRAGLILGPYENVGRLPWWLARIARGGDVLAPGPRELALQYIDARDLAGWLLGALEREVSGPVNLVTPQGHSTMGQLLDACVSVTGSAANLRWTDPETILAAGLKPWTELPVWVPPGTDMHDALHSANVSRAVETGLACRPVEETVADTWTWLRSLGGEVPRRPDLTIGVPEEVEARVLAGG</sequence>
<organism evidence="2 3">
    <name type="scientific">Streptomyces acidiscabies</name>
    <dbReference type="NCBI Taxonomy" id="42234"/>
    <lineage>
        <taxon>Bacteria</taxon>
        <taxon>Bacillati</taxon>
        <taxon>Actinomycetota</taxon>
        <taxon>Actinomycetes</taxon>
        <taxon>Kitasatosporales</taxon>
        <taxon>Streptomycetaceae</taxon>
        <taxon>Streptomyces</taxon>
    </lineage>
</organism>
<evidence type="ECO:0000313" key="3">
    <source>
        <dbReference type="Proteomes" id="UP000037151"/>
    </source>
</evidence>
<proteinExistence type="predicted"/>
<comment type="caution">
    <text evidence="2">The sequence shown here is derived from an EMBL/GenBank/DDBJ whole genome shotgun (WGS) entry which is preliminary data.</text>
</comment>
<reference evidence="3" key="1">
    <citation type="submission" date="2014-07" db="EMBL/GenBank/DDBJ databases">
        <title>Genome sequencing of plant-pathogenic Streptomyces species.</title>
        <authorList>
            <person name="Harrison J."/>
            <person name="Sapp M."/>
            <person name="Thwaites R."/>
            <person name="Studholme D.J."/>
        </authorList>
    </citation>
    <scope>NUCLEOTIDE SEQUENCE [LARGE SCALE GENOMIC DNA]</scope>
    <source>
        <strain evidence="3">NCPPB 4445</strain>
    </source>
</reference>
<dbReference type="PANTHER" id="PTHR43245:SF13">
    <property type="entry name" value="UDP-D-APIOSE_UDP-D-XYLOSE SYNTHASE 2"/>
    <property type="match status" value="1"/>
</dbReference>
<gene>
    <name evidence="2" type="ORF">IQ63_12860</name>
</gene>
<feature type="domain" description="NAD-dependent epimerase/dehydratase" evidence="1">
    <location>
        <begin position="4"/>
        <end position="208"/>
    </location>
</feature>
<dbReference type="EMBL" id="JPPY01000083">
    <property type="protein sequence ID" value="KND36180.1"/>
    <property type="molecule type" value="Genomic_DNA"/>
</dbReference>
<evidence type="ECO:0000313" key="2">
    <source>
        <dbReference type="EMBL" id="KND36180.1"/>
    </source>
</evidence>
<dbReference type="PANTHER" id="PTHR43245">
    <property type="entry name" value="BIFUNCTIONAL POLYMYXIN RESISTANCE PROTEIN ARNA"/>
    <property type="match status" value="1"/>
</dbReference>
<dbReference type="InterPro" id="IPR036291">
    <property type="entry name" value="NAD(P)-bd_dom_sf"/>
</dbReference>
<dbReference type="InterPro" id="IPR001509">
    <property type="entry name" value="Epimerase_deHydtase"/>
</dbReference>
<dbReference type="InterPro" id="IPR050177">
    <property type="entry name" value="Lipid_A_modif_metabolic_enz"/>
</dbReference>
<dbReference type="Proteomes" id="UP000037151">
    <property type="component" value="Unassembled WGS sequence"/>
</dbReference>
<dbReference type="RefSeq" id="WP_050370805.1">
    <property type="nucleotide sequence ID" value="NZ_KQ257815.1"/>
</dbReference>
<dbReference type="PATRIC" id="fig|42234.21.peg.2653"/>
<dbReference type="Pfam" id="PF01370">
    <property type="entry name" value="Epimerase"/>
    <property type="match status" value="1"/>
</dbReference>
<name>A0A0L0KES7_9ACTN</name>
<dbReference type="SUPFAM" id="SSF51735">
    <property type="entry name" value="NAD(P)-binding Rossmann-fold domains"/>
    <property type="match status" value="1"/>
</dbReference>
<dbReference type="AlphaFoldDB" id="A0A0L0KES7"/>
<dbReference type="OrthoDB" id="7941246at2"/>